<keyword evidence="2" id="KW-1185">Reference proteome</keyword>
<gene>
    <name evidence="1" type="ORF">ACFQ24_16510</name>
</gene>
<protein>
    <submittedName>
        <fullName evidence="1">Uncharacterized protein</fullName>
    </submittedName>
</protein>
<dbReference type="RefSeq" id="WP_380913184.1">
    <property type="nucleotide sequence ID" value="NZ_JBHTLS010000132.1"/>
</dbReference>
<dbReference type="EMBL" id="JBHTLS010000132">
    <property type="protein sequence ID" value="MFD1106466.1"/>
    <property type="molecule type" value="Genomic_DNA"/>
</dbReference>
<name>A0ABW3P1I1_9SPHN</name>
<evidence type="ECO:0000313" key="1">
    <source>
        <dbReference type="EMBL" id="MFD1106466.1"/>
    </source>
</evidence>
<reference evidence="2" key="1">
    <citation type="journal article" date="2019" name="Int. J. Syst. Evol. Microbiol.">
        <title>The Global Catalogue of Microorganisms (GCM) 10K type strain sequencing project: providing services to taxonomists for standard genome sequencing and annotation.</title>
        <authorList>
            <consortium name="The Broad Institute Genomics Platform"/>
            <consortium name="The Broad Institute Genome Sequencing Center for Infectious Disease"/>
            <person name="Wu L."/>
            <person name="Ma J."/>
        </authorList>
    </citation>
    <scope>NUCLEOTIDE SEQUENCE [LARGE SCALE GENOMIC DNA]</scope>
    <source>
        <strain evidence="2">CCUG 54329</strain>
    </source>
</reference>
<proteinExistence type="predicted"/>
<comment type="caution">
    <text evidence="1">The sequence shown here is derived from an EMBL/GenBank/DDBJ whole genome shotgun (WGS) entry which is preliminary data.</text>
</comment>
<sequence>MAEYVFPIEGKPPVTGQIVLQFGQRRNPVVENGQFRKCVSKRRQWQGEKRRSTVTKVEQPEVPTNSPLLAMVGQYQKS</sequence>
<dbReference type="Proteomes" id="UP001597203">
    <property type="component" value="Unassembled WGS sequence"/>
</dbReference>
<accession>A0ABW3P1I1</accession>
<evidence type="ECO:0000313" key="2">
    <source>
        <dbReference type="Proteomes" id="UP001597203"/>
    </source>
</evidence>
<organism evidence="1 2">
    <name type="scientific">Sphingobium olei</name>
    <dbReference type="NCBI Taxonomy" id="420955"/>
    <lineage>
        <taxon>Bacteria</taxon>
        <taxon>Pseudomonadati</taxon>
        <taxon>Pseudomonadota</taxon>
        <taxon>Alphaproteobacteria</taxon>
        <taxon>Sphingomonadales</taxon>
        <taxon>Sphingomonadaceae</taxon>
        <taxon>Sphingobium</taxon>
    </lineage>
</organism>